<dbReference type="PANTHER" id="PTHR44145:SF3">
    <property type="entry name" value="DNAJ HOMOLOG SUBFAMILY A MEMBER 3, MITOCHONDRIAL"/>
    <property type="match status" value="1"/>
</dbReference>
<dbReference type="Pfam" id="PF00226">
    <property type="entry name" value="DnaJ"/>
    <property type="match status" value="1"/>
</dbReference>
<evidence type="ECO:0000259" key="9">
    <source>
        <dbReference type="PROSITE" id="PS51188"/>
    </source>
</evidence>
<dbReference type="Gene3D" id="2.10.230.10">
    <property type="entry name" value="Heat shock protein DnaJ, cysteine-rich domain"/>
    <property type="match status" value="1"/>
</dbReference>
<keyword evidence="2" id="KW-0677">Repeat</keyword>
<dbReference type="PRINTS" id="PR00625">
    <property type="entry name" value="JDOMAIN"/>
</dbReference>
<dbReference type="PROSITE" id="PS50076">
    <property type="entry name" value="DNAJ_2"/>
    <property type="match status" value="1"/>
</dbReference>
<feature type="domain" description="CR-type" evidence="9">
    <location>
        <begin position="234"/>
        <end position="312"/>
    </location>
</feature>
<evidence type="ECO:0000313" key="13">
    <source>
        <dbReference type="EMBL" id="CAF4077483.1"/>
    </source>
</evidence>
<evidence type="ECO:0000256" key="2">
    <source>
        <dbReference type="ARBA" id="ARBA00022737"/>
    </source>
</evidence>
<dbReference type="SUPFAM" id="SSF46565">
    <property type="entry name" value="Chaperone J-domain"/>
    <property type="match status" value="1"/>
</dbReference>
<evidence type="ECO:0000256" key="7">
    <source>
        <dbReference type="SAM" id="MobiDB-lite"/>
    </source>
</evidence>
<dbReference type="PROSITE" id="PS00636">
    <property type="entry name" value="DNAJ_1"/>
    <property type="match status" value="1"/>
</dbReference>
<feature type="compositionally biased region" description="Basic residues" evidence="7">
    <location>
        <begin position="502"/>
        <end position="511"/>
    </location>
</feature>
<dbReference type="CDD" id="cd06257">
    <property type="entry name" value="DnaJ"/>
    <property type="match status" value="1"/>
</dbReference>
<dbReference type="InterPro" id="IPR002939">
    <property type="entry name" value="DnaJ_C"/>
</dbReference>
<dbReference type="InterPro" id="IPR036869">
    <property type="entry name" value="J_dom_sf"/>
</dbReference>
<dbReference type="InterPro" id="IPR001305">
    <property type="entry name" value="HSP_DnaJ_Cys-rich_dom"/>
</dbReference>
<dbReference type="GO" id="GO:0051082">
    <property type="term" value="F:unfolded protein binding"/>
    <property type="evidence" value="ECO:0007669"/>
    <property type="project" value="InterPro"/>
</dbReference>
<dbReference type="Pfam" id="PF00684">
    <property type="entry name" value="DnaJ_CXXCXGXG"/>
    <property type="match status" value="1"/>
</dbReference>
<dbReference type="HAMAP" id="MF_01152">
    <property type="entry name" value="DnaJ"/>
    <property type="match status" value="1"/>
</dbReference>
<feature type="domain" description="J" evidence="8">
    <location>
        <begin position="77"/>
        <end position="143"/>
    </location>
</feature>
<dbReference type="SUPFAM" id="SSF49493">
    <property type="entry name" value="HSP40/DnaJ peptide-binding domain"/>
    <property type="match status" value="2"/>
</dbReference>
<proteinExistence type="inferred from homology"/>
<dbReference type="Gene3D" id="1.10.287.110">
    <property type="entry name" value="DnaJ domain"/>
    <property type="match status" value="1"/>
</dbReference>
<comment type="caution">
    <text evidence="10">The sequence shown here is derived from an EMBL/GenBank/DDBJ whole genome shotgun (WGS) entry which is preliminary data.</text>
</comment>
<dbReference type="PANTHER" id="PTHR44145">
    <property type="entry name" value="DNAJ HOMOLOG SUBFAMILY A MEMBER 3, MITOCHONDRIAL"/>
    <property type="match status" value="1"/>
</dbReference>
<keyword evidence="4 6" id="KW-0862">Zinc</keyword>
<dbReference type="Proteomes" id="UP000663836">
    <property type="component" value="Unassembled WGS sequence"/>
</dbReference>
<dbReference type="InterPro" id="IPR018253">
    <property type="entry name" value="DnaJ_domain_CS"/>
</dbReference>
<dbReference type="InterPro" id="IPR036410">
    <property type="entry name" value="HSP_DnaJ_Cys-rich_dom_sf"/>
</dbReference>
<dbReference type="CDD" id="cd10747">
    <property type="entry name" value="DnaJ_C"/>
    <property type="match status" value="1"/>
</dbReference>
<dbReference type="EMBL" id="CAJNOO010000200">
    <property type="protein sequence ID" value="CAF0853727.1"/>
    <property type="molecule type" value="Genomic_DNA"/>
</dbReference>
<dbReference type="EMBL" id="CAJNOT010000417">
    <property type="protein sequence ID" value="CAF0974995.1"/>
    <property type="molecule type" value="Genomic_DNA"/>
</dbReference>
<dbReference type="Proteomes" id="UP000663864">
    <property type="component" value="Unassembled WGS sequence"/>
</dbReference>
<dbReference type="AlphaFoldDB" id="A0A813W7A3"/>
<evidence type="ECO:0000313" key="10">
    <source>
        <dbReference type="EMBL" id="CAF0853727.1"/>
    </source>
</evidence>
<evidence type="ECO:0000256" key="1">
    <source>
        <dbReference type="ARBA" id="ARBA00022723"/>
    </source>
</evidence>
<dbReference type="Proteomes" id="UP000663882">
    <property type="component" value="Unassembled WGS sequence"/>
</dbReference>
<feature type="compositionally biased region" description="Basic and acidic residues" evidence="7">
    <location>
        <begin position="487"/>
        <end position="500"/>
    </location>
</feature>
<feature type="zinc finger region" description="CR-type" evidence="6">
    <location>
        <begin position="234"/>
        <end position="312"/>
    </location>
</feature>
<keyword evidence="3 6" id="KW-0863">Zinc-finger</keyword>
<dbReference type="InterPro" id="IPR012724">
    <property type="entry name" value="DnaJ"/>
</dbReference>
<dbReference type="GO" id="GO:0043066">
    <property type="term" value="P:negative regulation of apoptotic process"/>
    <property type="evidence" value="ECO:0007669"/>
    <property type="project" value="TreeGrafter"/>
</dbReference>
<dbReference type="InterPro" id="IPR008971">
    <property type="entry name" value="HSP40/DnaJ_pept-bd"/>
</dbReference>
<dbReference type="PROSITE" id="PS51188">
    <property type="entry name" value="ZF_CR"/>
    <property type="match status" value="1"/>
</dbReference>
<evidence type="ECO:0000313" key="11">
    <source>
        <dbReference type="EMBL" id="CAF0974995.1"/>
    </source>
</evidence>
<evidence type="ECO:0000313" key="14">
    <source>
        <dbReference type="Proteomes" id="UP000663882"/>
    </source>
</evidence>
<dbReference type="SUPFAM" id="SSF57938">
    <property type="entry name" value="DnaJ/Hsp40 cysteine-rich domain"/>
    <property type="match status" value="1"/>
</dbReference>
<evidence type="ECO:0000256" key="6">
    <source>
        <dbReference type="PROSITE-ProRule" id="PRU00546"/>
    </source>
</evidence>
<feature type="region of interest" description="Disordered" evidence="7">
    <location>
        <begin position="487"/>
        <end position="511"/>
    </location>
</feature>
<dbReference type="CDD" id="cd10719">
    <property type="entry name" value="DnaJ_zf"/>
    <property type="match status" value="1"/>
</dbReference>
<dbReference type="GO" id="GO:0005524">
    <property type="term" value="F:ATP binding"/>
    <property type="evidence" value="ECO:0007669"/>
    <property type="project" value="InterPro"/>
</dbReference>
<evidence type="ECO:0000313" key="12">
    <source>
        <dbReference type="EMBL" id="CAF3975390.1"/>
    </source>
</evidence>
<evidence type="ECO:0000259" key="8">
    <source>
        <dbReference type="PROSITE" id="PS50076"/>
    </source>
</evidence>
<keyword evidence="1 6" id="KW-0479">Metal-binding</keyword>
<evidence type="ECO:0000256" key="3">
    <source>
        <dbReference type="ARBA" id="ARBA00022771"/>
    </source>
</evidence>
<dbReference type="GO" id="GO:0031072">
    <property type="term" value="F:heat shock protein binding"/>
    <property type="evidence" value="ECO:0007669"/>
    <property type="project" value="InterPro"/>
</dbReference>
<dbReference type="InterPro" id="IPR051938">
    <property type="entry name" value="Apopto_cytoskel_mod"/>
</dbReference>
<dbReference type="FunFam" id="2.60.260.20:FF:000005">
    <property type="entry name" value="Chaperone protein dnaJ 1, mitochondrial"/>
    <property type="match status" value="1"/>
</dbReference>
<reference evidence="10" key="1">
    <citation type="submission" date="2021-02" db="EMBL/GenBank/DDBJ databases">
        <authorList>
            <person name="Nowell W R."/>
        </authorList>
    </citation>
    <scope>NUCLEOTIDE SEQUENCE</scope>
</reference>
<evidence type="ECO:0000256" key="4">
    <source>
        <dbReference type="ARBA" id="ARBA00022833"/>
    </source>
</evidence>
<feature type="region of interest" description="Disordered" evidence="7">
    <location>
        <begin position="137"/>
        <end position="172"/>
    </location>
</feature>
<dbReference type="Proteomes" id="UP000663823">
    <property type="component" value="Unassembled WGS sequence"/>
</dbReference>
<dbReference type="EMBL" id="CAJOAX010010572">
    <property type="protein sequence ID" value="CAF4077483.1"/>
    <property type="molecule type" value="Genomic_DNA"/>
</dbReference>
<accession>A0A813W7A3</accession>
<dbReference type="EMBL" id="CAJOBD010003985">
    <property type="protein sequence ID" value="CAF3975390.1"/>
    <property type="molecule type" value="Genomic_DNA"/>
</dbReference>
<dbReference type="GO" id="GO:0009408">
    <property type="term" value="P:response to heat"/>
    <property type="evidence" value="ECO:0007669"/>
    <property type="project" value="InterPro"/>
</dbReference>
<protein>
    <submittedName>
        <fullName evidence="10">Uncharacterized protein</fullName>
    </submittedName>
</protein>
<keyword evidence="5" id="KW-0143">Chaperone</keyword>
<dbReference type="SMART" id="SM00271">
    <property type="entry name" value="DnaJ"/>
    <property type="match status" value="1"/>
</dbReference>
<dbReference type="GO" id="GO:0006457">
    <property type="term" value="P:protein folding"/>
    <property type="evidence" value="ECO:0007669"/>
    <property type="project" value="InterPro"/>
</dbReference>
<gene>
    <name evidence="12" type="ORF">JBS370_LOCUS24872</name>
    <name evidence="13" type="ORF">OTI717_LOCUS33009</name>
    <name evidence="10" type="ORF">RFH988_LOCUS6598</name>
    <name evidence="11" type="ORF">ZHD862_LOCUS11203</name>
</gene>
<dbReference type="Gene3D" id="2.60.260.20">
    <property type="entry name" value="Urease metallochaperone UreE, N-terminal domain"/>
    <property type="match status" value="2"/>
</dbReference>
<dbReference type="InterPro" id="IPR001623">
    <property type="entry name" value="DnaJ_domain"/>
</dbReference>
<organism evidence="10 14">
    <name type="scientific">Rotaria sordida</name>
    <dbReference type="NCBI Taxonomy" id="392033"/>
    <lineage>
        <taxon>Eukaryota</taxon>
        <taxon>Metazoa</taxon>
        <taxon>Spiralia</taxon>
        <taxon>Gnathifera</taxon>
        <taxon>Rotifera</taxon>
        <taxon>Eurotatoria</taxon>
        <taxon>Bdelloidea</taxon>
        <taxon>Philodinida</taxon>
        <taxon>Philodinidae</taxon>
        <taxon>Rotaria</taxon>
    </lineage>
</organism>
<dbReference type="Pfam" id="PF01556">
    <property type="entry name" value="DnaJ_C"/>
    <property type="match status" value="1"/>
</dbReference>
<dbReference type="GO" id="GO:0005739">
    <property type="term" value="C:mitochondrion"/>
    <property type="evidence" value="ECO:0007669"/>
    <property type="project" value="TreeGrafter"/>
</dbReference>
<dbReference type="OrthoDB" id="10256793at2759"/>
<evidence type="ECO:0000256" key="5">
    <source>
        <dbReference type="ARBA" id="ARBA00023186"/>
    </source>
</evidence>
<name>A0A813W7A3_9BILA</name>
<dbReference type="GO" id="GO:0008270">
    <property type="term" value="F:zinc ion binding"/>
    <property type="evidence" value="ECO:0007669"/>
    <property type="project" value="UniProtKB-KW"/>
</dbReference>
<dbReference type="GO" id="GO:0007005">
    <property type="term" value="P:mitochondrion organization"/>
    <property type="evidence" value="ECO:0007669"/>
    <property type="project" value="TreeGrafter"/>
</dbReference>
<sequence>MLVCSNCIVRLSPLLYKYITISSLSSLSSKSWLPFNNGLENSIRTNFSNSSQSKLLTVFSTTHSRSFHTSNKRDKKDYYEVLGVPKTATAKEVKKAYYTLAKQYHPDTTDKKDAAATKKFQEVSEAYEVLSDETKRKNYDTYGMGGDPFSSSQGSYPGARGPSSDPRQGGFRGYEYYQSQVDPEELFRRIFGDAFSRGGFSNHEWMNDADENSFQKQGITQLSLDLTFQEAVRGCNKDVKVRIVDTCPTCKGTRCAPGTQPQKCRTCNGTGMETIETGPFFMRATCRSCHGRRETIPKPCVECSGKGKTVQKKATTIPIPAGVEDGQTMRVNLGSSEVFVTFRVKSSERFRRDKEDIHSEANLSIVQAILGGAIKVPGIYEDHVLQIPPGTQSHQRFRLIGKGIKRLHSPGTGDHYIHVKIKVPTRLTTEQKALILSFAELDKDVDGTINGLTQTKSGSRVINEDDYPLLKSIRQVLSNLPLGSKKVADTIEERETDTKRSSTAKKKSNNN</sequence>